<accession>A0A5M3WQV2</accession>
<dbReference type="SMART" id="SM00347">
    <property type="entry name" value="HTH_MARR"/>
    <property type="match status" value="1"/>
</dbReference>
<feature type="domain" description="HTH marR-type" evidence="1">
    <location>
        <begin position="17"/>
        <end position="146"/>
    </location>
</feature>
<dbReference type="InterPro" id="IPR000835">
    <property type="entry name" value="HTH_MarR-typ"/>
</dbReference>
<dbReference type="SUPFAM" id="SSF46785">
    <property type="entry name" value="Winged helix' DNA-binding domain"/>
    <property type="match status" value="1"/>
</dbReference>
<gene>
    <name evidence="2" type="ORF">Amac_041060</name>
</gene>
<dbReference type="OrthoDB" id="4807076at2"/>
<dbReference type="PROSITE" id="PS50995">
    <property type="entry name" value="HTH_MARR_2"/>
    <property type="match status" value="1"/>
</dbReference>
<dbReference type="PRINTS" id="PR00598">
    <property type="entry name" value="HTHMARR"/>
</dbReference>
<dbReference type="GO" id="GO:0003700">
    <property type="term" value="F:DNA-binding transcription factor activity"/>
    <property type="evidence" value="ECO:0007669"/>
    <property type="project" value="InterPro"/>
</dbReference>
<evidence type="ECO:0000259" key="1">
    <source>
        <dbReference type="PROSITE" id="PS50995"/>
    </source>
</evidence>
<keyword evidence="3" id="KW-1185">Reference proteome</keyword>
<dbReference type="Gene3D" id="1.10.10.10">
    <property type="entry name" value="Winged helix-like DNA-binding domain superfamily/Winged helix DNA-binding domain"/>
    <property type="match status" value="1"/>
</dbReference>
<dbReference type="PANTHER" id="PTHR33164">
    <property type="entry name" value="TRANSCRIPTIONAL REGULATOR, MARR FAMILY"/>
    <property type="match status" value="1"/>
</dbReference>
<dbReference type="PANTHER" id="PTHR33164:SF43">
    <property type="entry name" value="HTH-TYPE TRANSCRIPTIONAL REPRESSOR YETL"/>
    <property type="match status" value="1"/>
</dbReference>
<dbReference type="Proteomes" id="UP000331127">
    <property type="component" value="Unassembled WGS sequence"/>
</dbReference>
<name>A0A5M3WQV2_9ACTN</name>
<dbReference type="InterPro" id="IPR036388">
    <property type="entry name" value="WH-like_DNA-bd_sf"/>
</dbReference>
<dbReference type="InterPro" id="IPR039422">
    <property type="entry name" value="MarR/SlyA-like"/>
</dbReference>
<protein>
    <recommendedName>
        <fullName evidence="1">HTH marR-type domain-containing protein</fullName>
    </recommendedName>
</protein>
<organism evidence="2 3">
    <name type="scientific">Acrocarpospora macrocephala</name>
    <dbReference type="NCBI Taxonomy" id="150177"/>
    <lineage>
        <taxon>Bacteria</taxon>
        <taxon>Bacillati</taxon>
        <taxon>Actinomycetota</taxon>
        <taxon>Actinomycetes</taxon>
        <taxon>Streptosporangiales</taxon>
        <taxon>Streptosporangiaceae</taxon>
        <taxon>Acrocarpospora</taxon>
    </lineage>
</organism>
<dbReference type="EMBL" id="BLAE01000022">
    <property type="protein sequence ID" value="GES10509.1"/>
    <property type="molecule type" value="Genomic_DNA"/>
</dbReference>
<sequence length="149" mass="16145">MTTMDATPDPAPPFDLVLAGGAQLTQVARDLRTALDDDLAPFDVTSQQAALLMHAAGNTPNRLAALLGTDTAGMTRLLDRLEAKNLIRRQRNPADRRSIVIELTAAGRALLPKIAPSFGRANTRLLRGFTTTEITQLLAMLNRMRDNLA</sequence>
<comment type="caution">
    <text evidence="2">The sequence shown here is derived from an EMBL/GenBank/DDBJ whole genome shotgun (WGS) entry which is preliminary data.</text>
</comment>
<evidence type="ECO:0000313" key="2">
    <source>
        <dbReference type="EMBL" id="GES10509.1"/>
    </source>
</evidence>
<dbReference type="AlphaFoldDB" id="A0A5M3WQV2"/>
<evidence type="ECO:0000313" key="3">
    <source>
        <dbReference type="Proteomes" id="UP000331127"/>
    </source>
</evidence>
<dbReference type="Pfam" id="PF01047">
    <property type="entry name" value="MarR"/>
    <property type="match status" value="1"/>
</dbReference>
<dbReference type="InterPro" id="IPR036390">
    <property type="entry name" value="WH_DNA-bd_sf"/>
</dbReference>
<proteinExistence type="predicted"/>
<reference evidence="2 3" key="1">
    <citation type="submission" date="2019-10" db="EMBL/GenBank/DDBJ databases">
        <title>Whole genome shotgun sequence of Acrocarpospora macrocephala NBRC 16266.</title>
        <authorList>
            <person name="Ichikawa N."/>
            <person name="Kimura A."/>
            <person name="Kitahashi Y."/>
            <person name="Komaki H."/>
            <person name="Oguchi A."/>
        </authorList>
    </citation>
    <scope>NUCLEOTIDE SEQUENCE [LARGE SCALE GENOMIC DNA]</scope>
    <source>
        <strain evidence="2 3">NBRC 16266</strain>
    </source>
</reference>
<dbReference type="GO" id="GO:0006950">
    <property type="term" value="P:response to stress"/>
    <property type="evidence" value="ECO:0007669"/>
    <property type="project" value="TreeGrafter"/>
</dbReference>